<accession>A0ABY9WZ90</accession>
<evidence type="ECO:0000313" key="1">
    <source>
        <dbReference type="EMBL" id="WNG48453.1"/>
    </source>
</evidence>
<dbReference type="EMBL" id="CP043494">
    <property type="protein sequence ID" value="WNG48453.1"/>
    <property type="molecule type" value="Genomic_DNA"/>
</dbReference>
<keyword evidence="2" id="KW-1185">Reference proteome</keyword>
<dbReference type="RefSeq" id="WP_395805993.1">
    <property type="nucleotide sequence ID" value="NZ_CP043494.1"/>
</dbReference>
<protein>
    <submittedName>
        <fullName evidence="1">Uncharacterized protein</fullName>
    </submittedName>
</protein>
<dbReference type="Proteomes" id="UP001611383">
    <property type="component" value="Chromosome"/>
</dbReference>
<organism evidence="1 2">
    <name type="scientific">Archangium minus</name>
    <dbReference type="NCBI Taxonomy" id="83450"/>
    <lineage>
        <taxon>Bacteria</taxon>
        <taxon>Pseudomonadati</taxon>
        <taxon>Myxococcota</taxon>
        <taxon>Myxococcia</taxon>
        <taxon>Myxococcales</taxon>
        <taxon>Cystobacterineae</taxon>
        <taxon>Archangiaceae</taxon>
        <taxon>Archangium</taxon>
    </lineage>
</organism>
<sequence>MSIRNILDKTERCAHLVSGQNKMEEQAAAFPAQFNYDGVTAALKVNANLHDPLLCVTGTFDVASGDLSLPGRVLR</sequence>
<name>A0ABY9WZ90_9BACT</name>
<gene>
    <name evidence="1" type="ORF">F0U60_33270</name>
</gene>
<evidence type="ECO:0000313" key="2">
    <source>
        <dbReference type="Proteomes" id="UP001611383"/>
    </source>
</evidence>
<proteinExistence type="predicted"/>
<reference evidence="1 2" key="1">
    <citation type="submission" date="2019-08" db="EMBL/GenBank/DDBJ databases">
        <title>Archangium and Cystobacter genomes.</title>
        <authorList>
            <person name="Chen I.-C.K."/>
            <person name="Wielgoss S."/>
        </authorList>
    </citation>
    <scope>NUCLEOTIDE SEQUENCE [LARGE SCALE GENOMIC DNA]</scope>
    <source>
        <strain evidence="1 2">Cbm 6</strain>
    </source>
</reference>